<dbReference type="AlphaFoldDB" id="A0A0F9YF24"/>
<dbReference type="Pfam" id="PF01261">
    <property type="entry name" value="AP_endonuc_2"/>
    <property type="match status" value="1"/>
</dbReference>
<evidence type="ECO:0000256" key="1">
    <source>
        <dbReference type="ARBA" id="ARBA00023235"/>
    </source>
</evidence>
<dbReference type="GO" id="GO:0046487">
    <property type="term" value="P:glyoxylate metabolic process"/>
    <property type="evidence" value="ECO:0007669"/>
    <property type="project" value="TreeGrafter"/>
</dbReference>
<dbReference type="Gene3D" id="3.20.20.150">
    <property type="entry name" value="Divalent-metal-dependent TIM barrel enzymes"/>
    <property type="match status" value="1"/>
</dbReference>
<reference evidence="3" key="1">
    <citation type="journal article" date="2015" name="Nature">
        <title>Complex archaea that bridge the gap between prokaryotes and eukaryotes.</title>
        <authorList>
            <person name="Spang A."/>
            <person name="Saw J.H."/>
            <person name="Jorgensen S.L."/>
            <person name="Zaremba-Niedzwiedzka K."/>
            <person name="Martijn J."/>
            <person name="Lind A.E."/>
            <person name="van Eijk R."/>
            <person name="Schleper C."/>
            <person name="Guy L."/>
            <person name="Ettema T.J."/>
        </authorList>
    </citation>
    <scope>NUCLEOTIDE SEQUENCE</scope>
</reference>
<dbReference type="PIRSF" id="PIRSF006241">
    <property type="entry name" value="HyI"/>
    <property type="match status" value="1"/>
</dbReference>
<feature type="domain" description="Xylose isomerase-like TIM barrel" evidence="2">
    <location>
        <begin position="24"/>
        <end position="254"/>
    </location>
</feature>
<sequence length="265" mass="28501">MRWKLAANLSLLFAQLPLIERVGASAKAGFDGVELQFPYALPAIQLRAELERHAMPLVLFNLPAGDLMTGGPGLAGVAGRETEFASALQLAVEYAQVLRPEKVNVLPGKLAAGVERKAALATLATNLNMAAEAFAPLGIGVVCEAINRLDMPDFLLAGSAELAEMLARVDHPNLSAQLDFYHMARMDEDLTHSVQRLSGRIGHVQFADCPGRGAPGSGEMDFAAALMALEKAGYEGWLAAEYRAETDDDLAWMADWRKAGWVGER</sequence>
<dbReference type="GO" id="GO:0008903">
    <property type="term" value="F:hydroxypyruvate isomerase activity"/>
    <property type="evidence" value="ECO:0007669"/>
    <property type="project" value="TreeGrafter"/>
</dbReference>
<name>A0A0F9YF24_9ZZZZ</name>
<dbReference type="SUPFAM" id="SSF51658">
    <property type="entry name" value="Xylose isomerase-like"/>
    <property type="match status" value="1"/>
</dbReference>
<evidence type="ECO:0000259" key="2">
    <source>
        <dbReference type="Pfam" id="PF01261"/>
    </source>
</evidence>
<dbReference type="PANTHER" id="PTHR43489:SF6">
    <property type="entry name" value="HYDROXYPYRUVATE ISOMERASE-RELATED"/>
    <property type="match status" value="1"/>
</dbReference>
<accession>A0A0F9YF24</accession>
<dbReference type="InterPro" id="IPR036237">
    <property type="entry name" value="Xyl_isomerase-like_sf"/>
</dbReference>
<evidence type="ECO:0000313" key="3">
    <source>
        <dbReference type="EMBL" id="KKO03094.1"/>
    </source>
</evidence>
<comment type="caution">
    <text evidence="3">The sequence shown here is derived from an EMBL/GenBank/DDBJ whole genome shotgun (WGS) entry which is preliminary data.</text>
</comment>
<gene>
    <name evidence="3" type="ORF">LCGC14_0100150</name>
</gene>
<keyword evidence="1" id="KW-0413">Isomerase</keyword>
<dbReference type="EMBL" id="LAZR01000028">
    <property type="protein sequence ID" value="KKO03094.1"/>
    <property type="molecule type" value="Genomic_DNA"/>
</dbReference>
<organism evidence="3">
    <name type="scientific">marine sediment metagenome</name>
    <dbReference type="NCBI Taxonomy" id="412755"/>
    <lineage>
        <taxon>unclassified sequences</taxon>
        <taxon>metagenomes</taxon>
        <taxon>ecological metagenomes</taxon>
    </lineage>
</organism>
<dbReference type="PANTHER" id="PTHR43489">
    <property type="entry name" value="ISOMERASE"/>
    <property type="match status" value="1"/>
</dbReference>
<protein>
    <recommendedName>
        <fullName evidence="2">Xylose isomerase-like TIM barrel domain-containing protein</fullName>
    </recommendedName>
</protein>
<dbReference type="InterPro" id="IPR050417">
    <property type="entry name" value="Sugar_Epim/Isomerase"/>
</dbReference>
<proteinExistence type="predicted"/>
<dbReference type="InterPro" id="IPR013022">
    <property type="entry name" value="Xyl_isomerase-like_TIM-brl"/>
</dbReference>
<dbReference type="InterPro" id="IPR026040">
    <property type="entry name" value="HyI-like"/>
</dbReference>